<dbReference type="InterPro" id="IPR050983">
    <property type="entry name" value="GST_Omega/HSP26"/>
</dbReference>
<dbReference type="InterPro" id="IPR004045">
    <property type="entry name" value="Glutathione_S-Trfase_N"/>
</dbReference>
<dbReference type="SUPFAM" id="SSF52833">
    <property type="entry name" value="Thioredoxin-like"/>
    <property type="match status" value="1"/>
</dbReference>
<feature type="domain" description="GST N-terminal" evidence="1">
    <location>
        <begin position="5"/>
        <end position="97"/>
    </location>
</feature>
<dbReference type="OrthoDB" id="202840at2759"/>
<sequence length="247" mass="27778">MSQTEQITLYANPVTAFSHRVLIALEDAKAKYTLYNFDIWRERPEWFNSEVNPLGKIPAITYGGPETSPDQPSAESMKLSESLALIEFVADIFPGSGLLPADPVVRARARMINIYFDTRFFPLFWDFFLEGKPVDLLGALDTVQGLLPATGFAVGAWSIPDVGIAPFLVRVAMLLEHDIGKQSEEDGKKMLIALHEPRFTRIMKYIEDAKEWPSFKATYDEADAVAQCKVFPLLQRNMRGEGIRVSM</sequence>
<gene>
    <name evidence="2" type="ORF">OH76DRAFT_1407282</name>
</gene>
<organism evidence="2 3">
    <name type="scientific">Lentinus brumalis</name>
    <dbReference type="NCBI Taxonomy" id="2498619"/>
    <lineage>
        <taxon>Eukaryota</taxon>
        <taxon>Fungi</taxon>
        <taxon>Dikarya</taxon>
        <taxon>Basidiomycota</taxon>
        <taxon>Agaricomycotina</taxon>
        <taxon>Agaricomycetes</taxon>
        <taxon>Polyporales</taxon>
        <taxon>Polyporaceae</taxon>
        <taxon>Lentinus</taxon>
    </lineage>
</organism>
<dbReference type="InterPro" id="IPR036249">
    <property type="entry name" value="Thioredoxin-like_sf"/>
</dbReference>
<dbReference type="Pfam" id="PF13409">
    <property type="entry name" value="GST_N_2"/>
    <property type="match status" value="1"/>
</dbReference>
<reference evidence="2 3" key="1">
    <citation type="journal article" date="2018" name="Biotechnol. Biofuels">
        <title>Integrative visual omics of the white-rot fungus Polyporus brumalis exposes the biotechnological potential of its oxidative enzymes for delignifying raw plant biomass.</title>
        <authorList>
            <person name="Miyauchi S."/>
            <person name="Rancon A."/>
            <person name="Drula E."/>
            <person name="Hage H."/>
            <person name="Chaduli D."/>
            <person name="Favel A."/>
            <person name="Grisel S."/>
            <person name="Henrissat B."/>
            <person name="Herpoel-Gimbert I."/>
            <person name="Ruiz-Duenas F.J."/>
            <person name="Chevret D."/>
            <person name="Hainaut M."/>
            <person name="Lin J."/>
            <person name="Wang M."/>
            <person name="Pangilinan J."/>
            <person name="Lipzen A."/>
            <person name="Lesage-Meessen L."/>
            <person name="Navarro D."/>
            <person name="Riley R."/>
            <person name="Grigoriev I.V."/>
            <person name="Zhou S."/>
            <person name="Raouche S."/>
            <person name="Rosso M.N."/>
        </authorList>
    </citation>
    <scope>NUCLEOTIDE SEQUENCE [LARGE SCALE GENOMIC DNA]</scope>
    <source>
        <strain evidence="2 3">BRFM 1820</strain>
    </source>
</reference>
<dbReference type="InterPro" id="IPR040079">
    <property type="entry name" value="Glutathione_S-Trfase"/>
</dbReference>
<dbReference type="Gene3D" id="1.20.1050.10">
    <property type="match status" value="1"/>
</dbReference>
<proteinExistence type="predicted"/>
<dbReference type="STRING" id="139420.A0A371D0Z1"/>
<dbReference type="SUPFAM" id="SSF47616">
    <property type="entry name" value="GST C-terminal domain-like"/>
    <property type="match status" value="1"/>
</dbReference>
<dbReference type="CDD" id="cd00570">
    <property type="entry name" value="GST_N_family"/>
    <property type="match status" value="1"/>
</dbReference>
<dbReference type="SFLD" id="SFLDG00358">
    <property type="entry name" value="Main_(cytGST)"/>
    <property type="match status" value="1"/>
</dbReference>
<dbReference type="SFLD" id="SFLDS00019">
    <property type="entry name" value="Glutathione_Transferase_(cytos"/>
    <property type="match status" value="1"/>
</dbReference>
<evidence type="ECO:0000313" key="3">
    <source>
        <dbReference type="Proteomes" id="UP000256964"/>
    </source>
</evidence>
<dbReference type="EMBL" id="KZ857430">
    <property type="protein sequence ID" value="RDX46149.1"/>
    <property type="molecule type" value="Genomic_DNA"/>
</dbReference>
<dbReference type="Proteomes" id="UP000256964">
    <property type="component" value="Unassembled WGS sequence"/>
</dbReference>
<accession>A0A371D0Z1</accession>
<evidence type="ECO:0000313" key="2">
    <source>
        <dbReference type="EMBL" id="RDX46149.1"/>
    </source>
</evidence>
<name>A0A371D0Z1_9APHY</name>
<keyword evidence="3" id="KW-1185">Reference proteome</keyword>
<dbReference type="GO" id="GO:0005737">
    <property type="term" value="C:cytoplasm"/>
    <property type="evidence" value="ECO:0007669"/>
    <property type="project" value="TreeGrafter"/>
</dbReference>
<protein>
    <recommendedName>
        <fullName evidence="1">GST N-terminal domain-containing protein</fullName>
    </recommendedName>
</protein>
<evidence type="ECO:0000259" key="1">
    <source>
        <dbReference type="PROSITE" id="PS50404"/>
    </source>
</evidence>
<dbReference type="Gene3D" id="3.40.30.10">
    <property type="entry name" value="Glutaredoxin"/>
    <property type="match status" value="1"/>
</dbReference>
<dbReference type="PANTHER" id="PTHR43968:SF6">
    <property type="entry name" value="GLUTATHIONE S-TRANSFERASE OMEGA"/>
    <property type="match status" value="1"/>
</dbReference>
<dbReference type="AlphaFoldDB" id="A0A371D0Z1"/>
<dbReference type="PANTHER" id="PTHR43968">
    <property type="match status" value="1"/>
</dbReference>
<dbReference type="InterPro" id="IPR036282">
    <property type="entry name" value="Glutathione-S-Trfase_C_sf"/>
</dbReference>
<dbReference type="PROSITE" id="PS50404">
    <property type="entry name" value="GST_NTER"/>
    <property type="match status" value="1"/>
</dbReference>